<evidence type="ECO:0000259" key="6">
    <source>
        <dbReference type="PROSITE" id="PS50199"/>
    </source>
</evidence>
<evidence type="ECO:0000256" key="3">
    <source>
        <dbReference type="ARBA" id="ARBA00022833"/>
    </source>
</evidence>
<feature type="region of interest" description="Disordered" evidence="5">
    <location>
        <begin position="272"/>
        <end position="354"/>
    </location>
</feature>
<feature type="domain" description="WLM" evidence="7">
    <location>
        <begin position="1"/>
        <end position="201"/>
    </location>
</feature>
<dbReference type="Proteomes" id="UP000799772">
    <property type="component" value="Unassembled WGS sequence"/>
</dbReference>
<organism evidence="8 9">
    <name type="scientific">Rhizodiscina lignyota</name>
    <dbReference type="NCBI Taxonomy" id="1504668"/>
    <lineage>
        <taxon>Eukaryota</taxon>
        <taxon>Fungi</taxon>
        <taxon>Dikarya</taxon>
        <taxon>Ascomycota</taxon>
        <taxon>Pezizomycotina</taxon>
        <taxon>Dothideomycetes</taxon>
        <taxon>Pleosporomycetidae</taxon>
        <taxon>Aulographales</taxon>
        <taxon>Rhizodiscinaceae</taxon>
        <taxon>Rhizodiscina</taxon>
    </lineage>
</organism>
<reference evidence="8" key="1">
    <citation type="journal article" date="2020" name="Stud. Mycol.">
        <title>101 Dothideomycetes genomes: a test case for predicting lifestyles and emergence of pathogens.</title>
        <authorList>
            <person name="Haridas S."/>
            <person name="Albert R."/>
            <person name="Binder M."/>
            <person name="Bloem J."/>
            <person name="Labutti K."/>
            <person name="Salamov A."/>
            <person name="Andreopoulos B."/>
            <person name="Baker S."/>
            <person name="Barry K."/>
            <person name="Bills G."/>
            <person name="Bluhm B."/>
            <person name="Cannon C."/>
            <person name="Castanera R."/>
            <person name="Culley D."/>
            <person name="Daum C."/>
            <person name="Ezra D."/>
            <person name="Gonzalez J."/>
            <person name="Henrissat B."/>
            <person name="Kuo A."/>
            <person name="Liang C."/>
            <person name="Lipzen A."/>
            <person name="Lutzoni F."/>
            <person name="Magnuson J."/>
            <person name="Mondo S."/>
            <person name="Nolan M."/>
            <person name="Ohm R."/>
            <person name="Pangilinan J."/>
            <person name="Park H.-J."/>
            <person name="Ramirez L."/>
            <person name="Alfaro M."/>
            <person name="Sun H."/>
            <person name="Tritt A."/>
            <person name="Yoshinaga Y."/>
            <person name="Zwiers L.-H."/>
            <person name="Turgeon B."/>
            <person name="Goodwin S."/>
            <person name="Spatafora J."/>
            <person name="Crous P."/>
            <person name="Grigoriev I."/>
        </authorList>
    </citation>
    <scope>NUCLEOTIDE SEQUENCE</scope>
    <source>
        <strain evidence="8">CBS 133067</strain>
    </source>
</reference>
<protein>
    <submittedName>
        <fullName evidence="8">WLM-domain-containing protein</fullName>
    </submittedName>
</protein>
<feature type="compositionally biased region" description="Pro residues" evidence="5">
    <location>
        <begin position="279"/>
        <end position="293"/>
    </location>
</feature>
<name>A0A9P4M6X3_9PEZI</name>
<evidence type="ECO:0000256" key="4">
    <source>
        <dbReference type="PROSITE-ProRule" id="PRU00322"/>
    </source>
</evidence>
<evidence type="ECO:0000313" key="9">
    <source>
        <dbReference type="Proteomes" id="UP000799772"/>
    </source>
</evidence>
<dbReference type="GO" id="GO:0008237">
    <property type="term" value="F:metallopeptidase activity"/>
    <property type="evidence" value="ECO:0007669"/>
    <property type="project" value="TreeGrafter"/>
</dbReference>
<dbReference type="InterPro" id="IPR036443">
    <property type="entry name" value="Znf_RanBP2_sf"/>
</dbReference>
<accession>A0A9P4M6X3</accession>
<dbReference type="OrthoDB" id="261960at2759"/>
<keyword evidence="2 4" id="KW-0863">Zinc-finger</keyword>
<dbReference type="SUPFAM" id="SSF90209">
    <property type="entry name" value="Ran binding protein zinc finger-like"/>
    <property type="match status" value="1"/>
</dbReference>
<evidence type="ECO:0000259" key="7">
    <source>
        <dbReference type="PROSITE" id="PS51397"/>
    </source>
</evidence>
<dbReference type="GO" id="GO:0005634">
    <property type="term" value="C:nucleus"/>
    <property type="evidence" value="ECO:0007669"/>
    <property type="project" value="TreeGrafter"/>
</dbReference>
<proteinExistence type="predicted"/>
<comment type="caution">
    <text evidence="8">The sequence shown here is derived from an EMBL/GenBank/DDBJ whole genome shotgun (WGS) entry which is preliminary data.</text>
</comment>
<gene>
    <name evidence="8" type="ORF">NA57DRAFT_74871</name>
</gene>
<dbReference type="GO" id="GO:0006281">
    <property type="term" value="P:DNA repair"/>
    <property type="evidence" value="ECO:0007669"/>
    <property type="project" value="TreeGrafter"/>
</dbReference>
<dbReference type="AlphaFoldDB" id="A0A9P4M6X3"/>
<dbReference type="PANTHER" id="PTHR46622:SF1">
    <property type="entry name" value="DNA-DEPENDENT METALLOPROTEASE WSS1"/>
    <property type="match status" value="1"/>
</dbReference>
<keyword evidence="9" id="KW-1185">Reference proteome</keyword>
<dbReference type="EMBL" id="ML978125">
    <property type="protein sequence ID" value="KAF2099370.1"/>
    <property type="molecule type" value="Genomic_DNA"/>
</dbReference>
<dbReference type="Gene3D" id="2.30.30.380">
    <property type="entry name" value="Zn-finger domain of Sec23/24"/>
    <property type="match status" value="1"/>
</dbReference>
<dbReference type="PROSITE" id="PS50199">
    <property type="entry name" value="ZF_RANBP2_2"/>
    <property type="match status" value="1"/>
</dbReference>
<dbReference type="InterPro" id="IPR013536">
    <property type="entry name" value="WLM_dom"/>
</dbReference>
<evidence type="ECO:0000313" key="8">
    <source>
        <dbReference type="EMBL" id="KAF2099370.1"/>
    </source>
</evidence>
<feature type="region of interest" description="Disordered" evidence="5">
    <location>
        <begin position="154"/>
        <end position="193"/>
    </location>
</feature>
<dbReference type="PANTHER" id="PTHR46622">
    <property type="entry name" value="DNA-DEPENDENT METALLOPROTEASE WSS1"/>
    <property type="match status" value="1"/>
</dbReference>
<evidence type="ECO:0000256" key="1">
    <source>
        <dbReference type="ARBA" id="ARBA00022723"/>
    </source>
</evidence>
<feature type="domain" description="RanBP2-type" evidence="6">
    <location>
        <begin position="364"/>
        <end position="389"/>
    </location>
</feature>
<keyword evidence="1" id="KW-0479">Metal-binding</keyword>
<dbReference type="PROSITE" id="PS51397">
    <property type="entry name" value="WLM"/>
    <property type="match status" value="1"/>
</dbReference>
<evidence type="ECO:0000256" key="5">
    <source>
        <dbReference type="SAM" id="MobiDB-lite"/>
    </source>
</evidence>
<sequence length="443" mass="49635">MAREHDSCFGTYIHMAHLPRAQEALLTLQKMASFVKPIMRKRGWRVGVLQEFLPDDPRLYGLNENHGERILVRLRHAADPRQFMPYEACMDTLLHELCHIKRGPHDEIFHALWNELRDEAERQLMRGFTGEGFMGKGQALGGRRMPYEEMQRQARAQAQRNHAERQRRQGPYGPGHKLGGYAQPRPPSREAVRDAAIRRAEVTKGCASGTEEGKKALEQAKRNGFETKAQEDEANELAIQQAMIELMEEDEERKLAGWKPAEEGLTWTKEGGLEFAQPSNPPAVPTNSKPPPSVLNGSTRPAQNGHTRHAPRPVDRHGRPVSRLVADADARKNKPLPSIPSDVPLDASSSRSAAVPPEPISPIWACEVCTLENPSNYLACEACGAERSFESLKHSSNQPLPTWLPDSNSKDDDPMGWNCRYCGSFMEKQWWTCSACGLMKAAS</sequence>
<evidence type="ECO:0000256" key="2">
    <source>
        <dbReference type="ARBA" id="ARBA00022771"/>
    </source>
</evidence>
<dbReference type="PROSITE" id="PS01358">
    <property type="entry name" value="ZF_RANBP2_1"/>
    <property type="match status" value="1"/>
</dbReference>
<dbReference type="InterPro" id="IPR001876">
    <property type="entry name" value="Znf_RanBP2"/>
</dbReference>
<dbReference type="GO" id="GO:0008270">
    <property type="term" value="F:zinc ion binding"/>
    <property type="evidence" value="ECO:0007669"/>
    <property type="project" value="UniProtKB-KW"/>
</dbReference>
<keyword evidence="3" id="KW-0862">Zinc</keyword>
<dbReference type="InterPro" id="IPR053000">
    <property type="entry name" value="WSS1-like_metalloprotease"/>
</dbReference>
<dbReference type="Pfam" id="PF08325">
    <property type="entry name" value="WLM"/>
    <property type="match status" value="1"/>
</dbReference>
<feature type="compositionally biased region" description="Polar residues" evidence="5">
    <location>
        <begin position="295"/>
        <end position="305"/>
    </location>
</feature>